<evidence type="ECO:0000313" key="8">
    <source>
        <dbReference type="EMBL" id="PXX15584.1"/>
    </source>
</evidence>
<evidence type="ECO:0000256" key="1">
    <source>
        <dbReference type="ARBA" id="ARBA00001974"/>
    </source>
</evidence>
<dbReference type="OrthoDB" id="9805195at2"/>
<dbReference type="NCBIfam" id="TIGR00562">
    <property type="entry name" value="proto_IX_ox"/>
    <property type="match status" value="1"/>
</dbReference>
<keyword evidence="3 6" id="KW-0274">FAD</keyword>
<dbReference type="AlphaFoldDB" id="A0A318HP25"/>
<evidence type="ECO:0000256" key="5">
    <source>
        <dbReference type="ARBA" id="ARBA00023133"/>
    </source>
</evidence>
<dbReference type="EC" id="1.3.3.15" evidence="6"/>
<keyword evidence="9" id="KW-1185">Reference proteome</keyword>
<dbReference type="GO" id="GO:0004729">
    <property type="term" value="F:oxygen-dependent protoporphyrinogen oxidase activity"/>
    <property type="evidence" value="ECO:0007669"/>
    <property type="project" value="UniProtKB-UniRule"/>
</dbReference>
<dbReference type="UniPathway" id="UPA00252"/>
<comment type="cofactor">
    <cofactor evidence="1 6">
        <name>FAD</name>
        <dbReference type="ChEBI" id="CHEBI:57692"/>
    </cofactor>
</comment>
<dbReference type="EMBL" id="QJJX01000072">
    <property type="protein sequence ID" value="PXX15584.1"/>
    <property type="molecule type" value="Genomic_DNA"/>
</dbReference>
<dbReference type="Gene3D" id="1.10.3110.10">
    <property type="entry name" value="protoporphyrinogen ix oxidase, domain 3"/>
    <property type="match status" value="1"/>
</dbReference>
<dbReference type="InterPro" id="IPR004572">
    <property type="entry name" value="Protoporphyrinogen_oxidase"/>
</dbReference>
<evidence type="ECO:0000256" key="4">
    <source>
        <dbReference type="ARBA" id="ARBA00023002"/>
    </source>
</evidence>
<organism evidence="8 9">
    <name type="scientific">Hoylesella shahii DSM 15611 = JCM 12083</name>
    <dbReference type="NCBI Taxonomy" id="1122991"/>
    <lineage>
        <taxon>Bacteria</taxon>
        <taxon>Pseudomonadati</taxon>
        <taxon>Bacteroidota</taxon>
        <taxon>Bacteroidia</taxon>
        <taxon>Bacteroidales</taxon>
        <taxon>Prevotellaceae</taxon>
        <taxon>Hoylesella</taxon>
    </lineage>
</organism>
<dbReference type="GO" id="GO:0006783">
    <property type="term" value="P:heme biosynthetic process"/>
    <property type="evidence" value="ECO:0007669"/>
    <property type="project" value="UniProtKB-UniRule"/>
</dbReference>
<dbReference type="Gene3D" id="3.90.660.20">
    <property type="entry name" value="Protoporphyrinogen oxidase, mitochondrial, domain 2"/>
    <property type="match status" value="1"/>
</dbReference>
<evidence type="ECO:0000259" key="7">
    <source>
        <dbReference type="Pfam" id="PF01593"/>
    </source>
</evidence>
<dbReference type="PANTHER" id="PTHR42923">
    <property type="entry name" value="PROTOPORPHYRINOGEN OXIDASE"/>
    <property type="match status" value="1"/>
</dbReference>
<evidence type="ECO:0000313" key="9">
    <source>
        <dbReference type="Proteomes" id="UP000248314"/>
    </source>
</evidence>
<evidence type="ECO:0000256" key="3">
    <source>
        <dbReference type="ARBA" id="ARBA00022827"/>
    </source>
</evidence>
<dbReference type="STRING" id="1122991.GCA_000613445_00141"/>
<dbReference type="SUPFAM" id="SSF54373">
    <property type="entry name" value="FAD-linked reductases, C-terminal domain"/>
    <property type="match status" value="1"/>
</dbReference>
<dbReference type="InterPro" id="IPR036188">
    <property type="entry name" value="FAD/NAD-bd_sf"/>
</dbReference>
<keyword evidence="6" id="KW-0963">Cytoplasm</keyword>
<comment type="similarity">
    <text evidence="6">Belongs to the protoporphyrinogen/coproporphyrinogen oxidase family. Coproporphyrinogen III oxidase subfamily.</text>
</comment>
<comment type="pathway">
    <text evidence="6">Porphyrin-containing compound metabolism; protoheme biosynthesis.</text>
</comment>
<dbReference type="InterPro" id="IPR002937">
    <property type="entry name" value="Amino_oxidase"/>
</dbReference>
<protein>
    <recommendedName>
        <fullName evidence="6">Coproporphyrinogen III oxidase</fullName>
        <ecNumber evidence="6">1.3.3.15</ecNumber>
    </recommendedName>
</protein>
<comment type="subcellular location">
    <subcellularLocation>
        <location evidence="6">Cytoplasm</location>
    </subcellularLocation>
</comment>
<dbReference type="RefSeq" id="WP_025817768.1">
    <property type="nucleotide sequence ID" value="NZ_BAIZ01000089.1"/>
</dbReference>
<reference evidence="8 9" key="1">
    <citation type="submission" date="2018-05" db="EMBL/GenBank/DDBJ databases">
        <title>Genomic Encyclopedia of Type Strains, Phase I: the one thousand microbial genomes (KMG-I) project.</title>
        <authorList>
            <person name="Kyrpides N."/>
        </authorList>
    </citation>
    <scope>NUCLEOTIDE SEQUENCE [LARGE SCALE GENOMIC DNA]</scope>
    <source>
        <strain evidence="8 9">DSM 15611</strain>
    </source>
</reference>
<proteinExistence type="inferred from homology"/>
<evidence type="ECO:0000256" key="2">
    <source>
        <dbReference type="ARBA" id="ARBA00022630"/>
    </source>
</evidence>
<dbReference type="InterPro" id="IPR050464">
    <property type="entry name" value="Zeta_carotene_desat/Oxidored"/>
</dbReference>
<dbReference type="Pfam" id="PF01593">
    <property type="entry name" value="Amino_oxidase"/>
    <property type="match status" value="1"/>
</dbReference>
<sequence length="466" mass="51632">MQNETQHIIDTIVIGAGLTGLTTAHTLRKHGKEVVVLEKTNRIGGQIQTHRQDGFTFESGPNTGVVSYPEVAELFKDLEKEGCTLEEAHNEAKQRWIWKGKKFYALPSNLITAIRTPLFSWTDKFGILLEPFRAKGTNPNEDVASMVVRRLGKSYLNYAVDPFISGVYAGDPHSLITRYALPKLYNLEQNYGSFIRGGIAKGRERKTERDRLATKKVFSAVGGLQHLVDALAQSVGFQNIVLQANNVVVTPLEGIWQVNYTTASGEKISLHSRHVVTTVGAYELKTMLPFVDNANIMPISALHYAPIVQVSVGLTNAQGVENKAFGGLIPTCEQQQLLGILFPSACFSHRCPTQGALFSFFLGGVKHAEMLTKSDNELCEIVTKALPTMLRFPHDIHPEMIRIFRHERAIPQYELSSGERFAAITRIEQNNKGLIIGGNLRNGIGMADRIRQAVNIAMQLVRADAK</sequence>
<keyword evidence="4 6" id="KW-0560">Oxidoreductase</keyword>
<dbReference type="PANTHER" id="PTHR42923:SF3">
    <property type="entry name" value="PROTOPORPHYRINOGEN OXIDASE"/>
    <property type="match status" value="1"/>
</dbReference>
<evidence type="ECO:0000256" key="6">
    <source>
        <dbReference type="RuleBase" id="RU364052"/>
    </source>
</evidence>
<keyword evidence="2 6" id="KW-0285">Flavoprotein</keyword>
<comment type="function">
    <text evidence="6">Involved in coproporphyrin-dependent heme b biosynthesis. Catalyzes the oxidation of coproporphyrinogen III to coproporphyrin III.</text>
</comment>
<comment type="caution">
    <text evidence="8">The sequence shown here is derived from an EMBL/GenBank/DDBJ whole genome shotgun (WGS) entry which is preliminary data.</text>
</comment>
<dbReference type="GO" id="GO:0005737">
    <property type="term" value="C:cytoplasm"/>
    <property type="evidence" value="ECO:0007669"/>
    <property type="project" value="UniProtKB-SubCell"/>
</dbReference>
<dbReference type="Proteomes" id="UP000248314">
    <property type="component" value="Unassembled WGS sequence"/>
</dbReference>
<comment type="catalytic activity">
    <reaction evidence="6">
        <text>coproporphyrinogen III + 3 O2 = coproporphyrin III + 3 H2O2</text>
        <dbReference type="Rhea" id="RHEA:43436"/>
        <dbReference type="ChEBI" id="CHEBI:15379"/>
        <dbReference type="ChEBI" id="CHEBI:16240"/>
        <dbReference type="ChEBI" id="CHEBI:57309"/>
        <dbReference type="ChEBI" id="CHEBI:131725"/>
        <dbReference type="EC" id="1.3.3.15"/>
    </reaction>
</comment>
<name>A0A318HP25_9BACT</name>
<dbReference type="Gene3D" id="3.50.50.60">
    <property type="entry name" value="FAD/NAD(P)-binding domain"/>
    <property type="match status" value="1"/>
</dbReference>
<feature type="domain" description="Amine oxidase" evidence="7">
    <location>
        <begin position="18"/>
        <end position="401"/>
    </location>
</feature>
<dbReference type="SUPFAM" id="SSF51905">
    <property type="entry name" value="FAD/NAD(P)-binding domain"/>
    <property type="match status" value="1"/>
</dbReference>
<gene>
    <name evidence="8" type="ORF">EJ73_02821</name>
</gene>
<keyword evidence="5 6" id="KW-0350">Heme biosynthesis</keyword>
<accession>A0A318HP25</accession>